<evidence type="ECO:0000256" key="2">
    <source>
        <dbReference type="SAM" id="Phobius"/>
    </source>
</evidence>
<comment type="caution">
    <text evidence="4">The sequence shown here is derived from an EMBL/GenBank/DDBJ whole genome shotgun (WGS) entry which is preliminary data.</text>
</comment>
<keyword evidence="5" id="KW-1185">Reference proteome</keyword>
<evidence type="ECO:0000313" key="4">
    <source>
        <dbReference type="EMBL" id="RFA11355.1"/>
    </source>
</evidence>
<feature type="transmembrane region" description="Helical" evidence="2">
    <location>
        <begin position="624"/>
        <end position="644"/>
    </location>
</feature>
<feature type="compositionally biased region" description="Low complexity" evidence="1">
    <location>
        <begin position="591"/>
        <end position="609"/>
    </location>
</feature>
<dbReference type="Gene3D" id="3.90.1300.10">
    <property type="entry name" value="Amidase signature (AS) domain"/>
    <property type="match status" value="1"/>
</dbReference>
<reference evidence="4 5" key="1">
    <citation type="submission" date="2017-04" db="EMBL/GenBank/DDBJ databases">
        <title>Comparative genome analysis of Subtercola boreus.</title>
        <authorList>
            <person name="Cho Y.-J."/>
            <person name="Cho A."/>
            <person name="Kim O.-S."/>
            <person name="Lee J.-I."/>
        </authorList>
    </citation>
    <scope>NUCLEOTIDE SEQUENCE [LARGE SCALE GENOMIC DNA]</scope>
    <source>
        <strain evidence="4 5">K300</strain>
    </source>
</reference>
<proteinExistence type="predicted"/>
<dbReference type="InterPro" id="IPR036928">
    <property type="entry name" value="AS_sf"/>
</dbReference>
<sequence length="654" mass="67109">MRPTHCGNTGEICLHETGNPLSVLSEFGTVLPPRTTSLRTFSRAAAVTAICAGFAVTSSVLAPAVFAAPTAVSPAVAAPDVVDLGVTDILALLASGETTSVALTQEYLDRIAAYDTPYGTQPGLAAIIRENPEALATAATLDAERAAGKLRGPLHGVPILVKDNYATFDMPTTAGSVSLRTYQTKLDSTAVARLRDAGAIILAKTNMSEFAWHGTFTLSSERGRTNNAYNQANSASGSSGGTGAAVAASFGPAGLGTDTCGSIVGPSAHESLVGYRPTMGLTSVAGVVPLSAPQDVSGPMTKTVTDAALLMQVLAGYDPADPRTVIANEQNPATFVSGLSDTALEGKRIGYVQYDYTADEQARPGFAEQIALFDKAVADLKAQGAEIVPVPDFNHAFVSGTLKSAGYTDMRSSIASFFATTEATWPEGLAALAEPKDKLTFEDIIADGKSSLTQGDIDFFLAGADIPNPTYDAAIAEQEAGKKAMDEYFVDHDLDALAMPTSAGSATPDWSGTTFCDVGANTGVPSVSLPAGFTSTGESAGLELVAQRSHDAELLSMSYDYEQATLHRLAPSTTPELVHAIPATPTPTPTPTETAAPTAVPSPSSTAVAGGSNPTLAATGMDGAAASGLAGLVLLIGGAVTLGLTRRRRNLRSN</sequence>
<dbReference type="InterPro" id="IPR023631">
    <property type="entry name" value="Amidase_dom"/>
</dbReference>
<keyword evidence="2" id="KW-1133">Transmembrane helix</keyword>
<evidence type="ECO:0000313" key="5">
    <source>
        <dbReference type="Proteomes" id="UP000256486"/>
    </source>
</evidence>
<evidence type="ECO:0000256" key="1">
    <source>
        <dbReference type="SAM" id="MobiDB-lite"/>
    </source>
</evidence>
<accession>A0A3E0VNU8</accession>
<gene>
    <name evidence="4" type="ORF">B7R54_16870</name>
</gene>
<evidence type="ECO:0000259" key="3">
    <source>
        <dbReference type="Pfam" id="PF01425"/>
    </source>
</evidence>
<protein>
    <submittedName>
        <fullName evidence="4">Amidase</fullName>
    </submittedName>
</protein>
<dbReference type="PANTHER" id="PTHR42678">
    <property type="entry name" value="AMIDASE"/>
    <property type="match status" value="1"/>
</dbReference>
<dbReference type="NCBIfam" id="TIGR01167">
    <property type="entry name" value="LPXTG_anchor"/>
    <property type="match status" value="1"/>
</dbReference>
<dbReference type="Proteomes" id="UP000256486">
    <property type="component" value="Unassembled WGS sequence"/>
</dbReference>
<feature type="region of interest" description="Disordered" evidence="1">
    <location>
        <begin position="579"/>
        <end position="611"/>
    </location>
</feature>
<dbReference type="Pfam" id="PF01425">
    <property type="entry name" value="Amidase"/>
    <property type="match status" value="1"/>
</dbReference>
<keyword evidence="2" id="KW-0472">Membrane</keyword>
<keyword evidence="2" id="KW-0812">Transmembrane</keyword>
<dbReference type="SUPFAM" id="SSF75304">
    <property type="entry name" value="Amidase signature (AS) enzymes"/>
    <property type="match status" value="1"/>
</dbReference>
<dbReference type="EMBL" id="NBWZ01000001">
    <property type="protein sequence ID" value="RFA11355.1"/>
    <property type="molecule type" value="Genomic_DNA"/>
</dbReference>
<organism evidence="4 5">
    <name type="scientific">Subtercola boreus</name>
    <dbReference type="NCBI Taxonomy" id="120213"/>
    <lineage>
        <taxon>Bacteria</taxon>
        <taxon>Bacillati</taxon>
        <taxon>Actinomycetota</taxon>
        <taxon>Actinomycetes</taxon>
        <taxon>Micrococcales</taxon>
        <taxon>Microbacteriaceae</taxon>
        <taxon>Subtercola</taxon>
    </lineage>
</organism>
<dbReference type="PANTHER" id="PTHR42678:SF34">
    <property type="entry name" value="OS04G0183300 PROTEIN"/>
    <property type="match status" value="1"/>
</dbReference>
<dbReference type="OrthoDB" id="182039at2"/>
<dbReference type="AlphaFoldDB" id="A0A3E0VNU8"/>
<name>A0A3E0VNU8_9MICO</name>
<feature type="domain" description="Amidase" evidence="3">
    <location>
        <begin position="103"/>
        <end position="555"/>
    </location>
</feature>